<comment type="catalytic activity">
    <reaction evidence="7">
        <text>L-tyrosyl-[protein] + ATP = O-phospho-L-tyrosyl-[protein] + ADP + H(+)</text>
        <dbReference type="Rhea" id="RHEA:10596"/>
        <dbReference type="Rhea" id="RHEA-COMP:10136"/>
        <dbReference type="Rhea" id="RHEA-COMP:20101"/>
        <dbReference type="ChEBI" id="CHEBI:15378"/>
        <dbReference type="ChEBI" id="CHEBI:30616"/>
        <dbReference type="ChEBI" id="CHEBI:46858"/>
        <dbReference type="ChEBI" id="CHEBI:61978"/>
        <dbReference type="ChEBI" id="CHEBI:456216"/>
        <dbReference type="EC" id="2.7.10.1"/>
    </reaction>
</comment>
<feature type="transmembrane region" description="Helical" evidence="10">
    <location>
        <begin position="1093"/>
        <end position="1117"/>
    </location>
</feature>
<name>A0ABM0MFE5_SACKO</name>
<dbReference type="PROSITE" id="PS00107">
    <property type="entry name" value="PROTEIN_KINASE_ATP"/>
    <property type="match status" value="1"/>
</dbReference>
<dbReference type="InterPro" id="IPR008266">
    <property type="entry name" value="Tyr_kinase_AS"/>
</dbReference>
<dbReference type="Gene3D" id="1.10.510.10">
    <property type="entry name" value="Transferase(Phosphotransferase) domain 1"/>
    <property type="match status" value="1"/>
</dbReference>
<evidence type="ECO:0000259" key="11">
    <source>
        <dbReference type="PROSITE" id="PS50011"/>
    </source>
</evidence>
<keyword evidence="4 10" id="KW-0472">Membrane</keyword>
<feature type="compositionally biased region" description="Basic and acidic residues" evidence="9">
    <location>
        <begin position="1271"/>
        <end position="1281"/>
    </location>
</feature>
<keyword evidence="6" id="KW-0325">Glycoprotein</keyword>
<dbReference type="Pfam" id="PF07714">
    <property type="entry name" value="PK_Tyr_Ser-Thr"/>
    <property type="match status" value="1"/>
</dbReference>
<dbReference type="PROSITE" id="PS00109">
    <property type="entry name" value="PROTEIN_KINASE_TYR"/>
    <property type="match status" value="1"/>
</dbReference>
<dbReference type="InterPro" id="IPR020635">
    <property type="entry name" value="Tyr_kinase_cat_dom"/>
</dbReference>
<feature type="transmembrane region" description="Helical" evidence="10">
    <location>
        <begin position="359"/>
        <end position="381"/>
    </location>
</feature>
<dbReference type="PANTHER" id="PTHR24416">
    <property type="entry name" value="TYROSINE-PROTEIN KINASE RECEPTOR"/>
    <property type="match status" value="1"/>
</dbReference>
<organism evidence="13 14">
    <name type="scientific">Saccoglossus kowalevskii</name>
    <name type="common">Acorn worm</name>
    <dbReference type="NCBI Taxonomy" id="10224"/>
    <lineage>
        <taxon>Eukaryota</taxon>
        <taxon>Metazoa</taxon>
        <taxon>Hemichordata</taxon>
        <taxon>Enteropneusta</taxon>
        <taxon>Harrimaniidae</taxon>
        <taxon>Saccoglossus</taxon>
    </lineage>
</organism>
<dbReference type="Gene3D" id="2.170.300.10">
    <property type="entry name" value="Tie2 ligand-binding domain superfamily"/>
    <property type="match status" value="2"/>
</dbReference>
<dbReference type="InterPro" id="IPR017441">
    <property type="entry name" value="Protein_kinase_ATP_BS"/>
</dbReference>
<dbReference type="InterPro" id="IPR002049">
    <property type="entry name" value="LE_dom"/>
</dbReference>
<keyword evidence="8" id="KW-0547">Nucleotide-binding</keyword>
<dbReference type="PROSITE" id="PS01186">
    <property type="entry name" value="EGF_2"/>
    <property type="match status" value="1"/>
</dbReference>
<dbReference type="PRINTS" id="PR00109">
    <property type="entry name" value="TYRKINASE"/>
</dbReference>
<evidence type="ECO:0000256" key="1">
    <source>
        <dbReference type="ARBA" id="ARBA00004167"/>
    </source>
</evidence>
<dbReference type="PROSITE" id="PS00022">
    <property type="entry name" value="EGF_1"/>
    <property type="match status" value="1"/>
</dbReference>
<dbReference type="RefSeq" id="XP_006818736.1">
    <property type="nucleotide sequence ID" value="XM_006818673.1"/>
</dbReference>
<evidence type="ECO:0000256" key="2">
    <source>
        <dbReference type="ARBA" id="ARBA00022692"/>
    </source>
</evidence>
<protein>
    <submittedName>
        <fullName evidence="14">Uncharacterized protein LOC102803455</fullName>
    </submittedName>
</protein>
<gene>
    <name evidence="14" type="primary">LOC102803455</name>
</gene>
<evidence type="ECO:0000256" key="3">
    <source>
        <dbReference type="ARBA" id="ARBA00022989"/>
    </source>
</evidence>
<dbReference type="InterPro" id="IPR050122">
    <property type="entry name" value="RTK"/>
</dbReference>
<evidence type="ECO:0000256" key="10">
    <source>
        <dbReference type="SAM" id="Phobius"/>
    </source>
</evidence>
<dbReference type="PANTHER" id="PTHR24416:SF617">
    <property type="entry name" value="RET ONCOGENE, ISOFORM A"/>
    <property type="match status" value="1"/>
</dbReference>
<comment type="subcellular location">
    <subcellularLocation>
        <location evidence="1">Membrane</location>
        <topology evidence="1">Single-pass membrane protein</topology>
    </subcellularLocation>
</comment>
<evidence type="ECO:0000313" key="14">
    <source>
        <dbReference type="RefSeq" id="XP_006818736.1"/>
    </source>
</evidence>
<evidence type="ECO:0000259" key="12">
    <source>
        <dbReference type="PROSITE" id="PS50835"/>
    </source>
</evidence>
<feature type="region of interest" description="Disordered" evidence="9">
    <location>
        <begin position="1247"/>
        <end position="1296"/>
    </location>
</feature>
<feature type="domain" description="Ig-like" evidence="12">
    <location>
        <begin position="205"/>
        <end position="300"/>
    </location>
</feature>
<keyword evidence="3 10" id="KW-1133">Transmembrane helix</keyword>
<feature type="region of interest" description="Disordered" evidence="9">
    <location>
        <begin position="1349"/>
        <end position="1387"/>
    </location>
</feature>
<dbReference type="InterPro" id="IPR001245">
    <property type="entry name" value="Ser-Thr/Tyr_kinase_cat_dom"/>
</dbReference>
<dbReference type="SUPFAM" id="SSF48726">
    <property type="entry name" value="Immunoglobulin"/>
    <property type="match status" value="1"/>
</dbReference>
<dbReference type="InterPro" id="IPR007110">
    <property type="entry name" value="Ig-like_dom"/>
</dbReference>
<evidence type="ECO:0000256" key="9">
    <source>
        <dbReference type="SAM" id="MobiDB-lite"/>
    </source>
</evidence>
<keyword evidence="13" id="KW-1185">Reference proteome</keyword>
<dbReference type="PROSITE" id="PS50835">
    <property type="entry name" value="IG_LIKE"/>
    <property type="match status" value="1"/>
</dbReference>
<feature type="transmembrane region" description="Helical" evidence="10">
    <location>
        <begin position="992"/>
        <end position="1014"/>
    </location>
</feature>
<dbReference type="CDD" id="cd00055">
    <property type="entry name" value="EGF_Lam"/>
    <property type="match status" value="1"/>
</dbReference>
<dbReference type="CDD" id="cd00192">
    <property type="entry name" value="PTKc"/>
    <property type="match status" value="1"/>
</dbReference>
<evidence type="ECO:0000256" key="6">
    <source>
        <dbReference type="ARBA" id="ARBA00023180"/>
    </source>
</evidence>
<evidence type="ECO:0000256" key="8">
    <source>
        <dbReference type="PROSITE-ProRule" id="PRU10141"/>
    </source>
</evidence>
<dbReference type="Proteomes" id="UP000694865">
    <property type="component" value="Unplaced"/>
</dbReference>
<dbReference type="InterPro" id="IPR036179">
    <property type="entry name" value="Ig-like_dom_sf"/>
</dbReference>
<feature type="compositionally biased region" description="Polar residues" evidence="9">
    <location>
        <begin position="1247"/>
        <end position="1270"/>
    </location>
</feature>
<keyword evidence="8" id="KW-0067">ATP-binding</keyword>
<dbReference type="InterPro" id="IPR000719">
    <property type="entry name" value="Prot_kinase_dom"/>
</dbReference>
<feature type="domain" description="Protein kinase" evidence="11">
    <location>
        <begin position="430"/>
        <end position="713"/>
    </location>
</feature>
<sequence length="1556" mass="172562">MKKNVDFPSRTQWNTIVYSNIELHLQLRMHTRALLYLLLLSWINMIQSDGGPSRMNDYFCPLCYSEPTDDVSSYKDVVVVTYNVGYLPYPLTFIPKDNCHMTIYTAVVEDNLDISVIKSSTFKCTDVTKRTHKISFDVTLYAPQDNWPTSPQIPANEWGEYTELLAEYNLNVISGFTTLECTWKIPSLNPSVIPLVVNATVKAFPEVVIEATRDDVYISNELTLTCGAYHFNVSSIRWFYNDNQVGEFGVLGITYFGCLYKYRDVEYHIPFVLDVNYEDKQVTTGTYKCEITSDTKKTYSGVYQLQTEECESGSYGRNCSETCECLDNGICDPVTGNCTCIADWHGKYCKVEVANQSNMIGVITGVILAAFIAVLVIIIVLKRRKPNGSVYTSASVRLMMLENIAKTDNESVDDAMIQDITKWIIKASELDIGDKIGEGGFGEVYKAQYKKLEVKEINVAVKMLKSSTSRTEEKALLTEAYNHIKLGVHPNIVNLHGIVVDSGALQLVVEFAKGGDLLAHLQRLELQKTVMDMPKEGEFLMTLAIHVAQGLEFLHHKQVIHRDIAARNVVIYGDGIGKICDLGLSRDVYQSIYRRPPCPQDDEQDIRLPIRWMAPETLEGDFVYSHKSDMWSFGVLLWEISSLGCRPFKDVKAEHIMAIIKTEKQRLKKYPECPDELYNLMISCWQEEAKNRPPAAVMVKQLKRLQSQQKDFVIINYNGGNLYYGLYSIIPTDNSRGGARRYMYILVMLLERAADCRFKVKHPLKGQFCRNVGISDNCNSCPRGKYGTQCTTLVTVSMVLLATVSMEHVCVPPDRGVYHVTEVLKDSSITSFDLIENVSIFLRQCNLEDLLYHIPFVSDVNYRDREITTDNYTCEITSDQGQIYSGIYELQTEECPPGMWGPVCEWNCACSVNSSCERDSGCLCFAGLMGNTCDTVCVGSYGRNCSETCECLNNGICDPVTGNCTCKDGWEGDDCGSTPPPPFQIGESSKELIIAGIVIGVIAALVVILVVIIVPLKRRQLKGSAYSSASDRLLMLENRMADNDSFDDVMIEDFTKWIVKASELDIGTAVTSSAICVSVITAKVNNVLGTADLISLTVVESLVFTAVIVVVFIGILVGTDMSSGVCVISEIVDPLVNDFFVNFHVTLSLEYALLPRAGVHSFVIVVMEMEGFRRSTPFMILLLAIFCIQVLKSQDPCAYGDLYGRSLVFESAANNFVMLRTSSDDITEFTICMWIRVGENDTLAIRTTNHPTPTSYETTKDSSVNTTIEDVSSKSDAEMPKRTPQTTGPPTKALIGADKQASNGKLTQALSGYWMKASTGASVNASMGNLMKSPLKTPTSPTNALVRTPMKTSPHTHTEASPGTHTDAPIRTLKRSSPRTPTETYRASMEASIRTVIDSITTTPKTPTKSPLELSMKESIGTVIESSPTTPTKSPSRVSMEESIGTIIESSPTTPTKSPSRASMKESIGTVIESSPTTPTKSPPKVLMKESIGTVIESSPTTPTKSPSRALMKESIGTVIESSPATPTKSPSRAFDERINWNCYRIITYNTYKITI</sequence>
<dbReference type="SMART" id="SM00219">
    <property type="entry name" value="TyrKc"/>
    <property type="match status" value="1"/>
</dbReference>
<dbReference type="SUPFAM" id="SSF56112">
    <property type="entry name" value="Protein kinase-like (PK-like)"/>
    <property type="match status" value="1"/>
</dbReference>
<evidence type="ECO:0000256" key="7">
    <source>
        <dbReference type="ARBA" id="ARBA00051243"/>
    </source>
</evidence>
<keyword evidence="2 10" id="KW-0812">Transmembrane</keyword>
<dbReference type="GeneID" id="102803455"/>
<dbReference type="InterPro" id="IPR011009">
    <property type="entry name" value="Kinase-like_dom_sf"/>
</dbReference>
<dbReference type="PRINTS" id="PR00011">
    <property type="entry name" value="EGFLAMININ"/>
</dbReference>
<evidence type="ECO:0000256" key="4">
    <source>
        <dbReference type="ARBA" id="ARBA00023136"/>
    </source>
</evidence>
<proteinExistence type="predicted"/>
<dbReference type="InterPro" id="IPR000742">
    <property type="entry name" value="EGF"/>
</dbReference>
<dbReference type="Gene3D" id="3.30.200.20">
    <property type="entry name" value="Phosphorylase Kinase, domain 1"/>
    <property type="match status" value="1"/>
</dbReference>
<feature type="compositionally biased region" description="Polar residues" evidence="9">
    <location>
        <begin position="1349"/>
        <end position="1364"/>
    </location>
</feature>
<dbReference type="PROSITE" id="PS50011">
    <property type="entry name" value="PROTEIN_KINASE_DOM"/>
    <property type="match status" value="1"/>
</dbReference>
<reference evidence="14" key="1">
    <citation type="submission" date="2025-08" db="UniProtKB">
        <authorList>
            <consortium name="RefSeq"/>
        </authorList>
    </citation>
    <scope>IDENTIFICATION</scope>
    <source>
        <tissue evidence="14">Testes</tissue>
    </source>
</reference>
<evidence type="ECO:0000313" key="13">
    <source>
        <dbReference type="Proteomes" id="UP000694865"/>
    </source>
</evidence>
<feature type="binding site" evidence="8">
    <location>
        <position position="462"/>
    </location>
    <ligand>
        <name>ATP</name>
        <dbReference type="ChEBI" id="CHEBI:30616"/>
    </ligand>
</feature>
<accession>A0ABM0MFE5</accession>
<evidence type="ECO:0000256" key="5">
    <source>
        <dbReference type="ARBA" id="ARBA00023157"/>
    </source>
</evidence>
<keyword evidence="5" id="KW-1015">Disulfide bond</keyword>